<dbReference type="GO" id="GO:0016491">
    <property type="term" value="F:oxidoreductase activity"/>
    <property type="evidence" value="ECO:0007669"/>
    <property type="project" value="InterPro"/>
</dbReference>
<dbReference type="PROSITE" id="PS51352">
    <property type="entry name" value="THIOREDOXIN_2"/>
    <property type="match status" value="1"/>
</dbReference>
<dbReference type="PANTHER" id="PTHR42852">
    <property type="entry name" value="THIOL:DISULFIDE INTERCHANGE PROTEIN DSBE"/>
    <property type="match status" value="1"/>
</dbReference>
<keyword evidence="5" id="KW-1185">Reference proteome</keyword>
<feature type="signal peptide" evidence="2">
    <location>
        <begin position="1"/>
        <end position="27"/>
    </location>
</feature>
<accession>A0A6I5L4C2</accession>
<evidence type="ECO:0000259" key="3">
    <source>
        <dbReference type="PROSITE" id="PS51352"/>
    </source>
</evidence>
<evidence type="ECO:0000313" key="5">
    <source>
        <dbReference type="Proteomes" id="UP000468707"/>
    </source>
</evidence>
<dbReference type="PROSITE" id="PS51257">
    <property type="entry name" value="PROKAR_LIPOPROTEIN"/>
    <property type="match status" value="1"/>
</dbReference>
<dbReference type="Gene3D" id="3.40.30.10">
    <property type="entry name" value="Glutaredoxin"/>
    <property type="match status" value="1"/>
</dbReference>
<protein>
    <submittedName>
        <fullName evidence="4">Redoxin domain-containing protein</fullName>
    </submittedName>
</protein>
<comment type="caution">
    <text evidence="4">The sequence shown here is derived from an EMBL/GenBank/DDBJ whole genome shotgun (WGS) entry which is preliminary data.</text>
</comment>
<dbReference type="InterPro" id="IPR036249">
    <property type="entry name" value="Thioredoxin-like_sf"/>
</dbReference>
<dbReference type="InterPro" id="IPR013766">
    <property type="entry name" value="Thioredoxin_domain"/>
</dbReference>
<dbReference type="AlphaFoldDB" id="A0A6I5L4C2"/>
<keyword evidence="2" id="KW-0732">Signal</keyword>
<dbReference type="Proteomes" id="UP000468707">
    <property type="component" value="Unassembled WGS sequence"/>
</dbReference>
<sequence>MYLYICRCKYQIVNRLFVLILSVSVLACGDGKGPKHEEPTTVSVSQEEAEQSSNGEGVKFPIYNFEGLEPLLHRDDDHTYIINFWATWCKPCLEELPYFERVGAEQKDNKVKVILVSLDMPHMWKSRLEPYVKNKGIQSEVVILDDPKQNEWIPKVDIAWDGGIPATLIYKKDKRNFFEHGFTYEELNVVLKGFIQ</sequence>
<evidence type="ECO:0000256" key="2">
    <source>
        <dbReference type="SAM" id="SignalP"/>
    </source>
</evidence>
<dbReference type="PANTHER" id="PTHR42852:SF13">
    <property type="entry name" value="PROTEIN DIPZ"/>
    <property type="match status" value="1"/>
</dbReference>
<organism evidence="4 5">
    <name type="scientific">Flagellimonas sediminis</name>
    <dbReference type="NCBI Taxonomy" id="2696468"/>
    <lineage>
        <taxon>Bacteria</taxon>
        <taxon>Pseudomonadati</taxon>
        <taxon>Bacteroidota</taxon>
        <taxon>Flavobacteriia</taxon>
        <taxon>Flavobacteriales</taxon>
        <taxon>Flavobacteriaceae</taxon>
        <taxon>Flagellimonas</taxon>
    </lineage>
</organism>
<evidence type="ECO:0000256" key="1">
    <source>
        <dbReference type="SAM" id="MobiDB-lite"/>
    </source>
</evidence>
<gene>
    <name evidence="4" type="ORF">GTK07_14530</name>
</gene>
<dbReference type="Pfam" id="PF00578">
    <property type="entry name" value="AhpC-TSA"/>
    <property type="match status" value="1"/>
</dbReference>
<proteinExistence type="predicted"/>
<dbReference type="CDD" id="cd02966">
    <property type="entry name" value="TlpA_like_family"/>
    <property type="match status" value="1"/>
</dbReference>
<feature type="domain" description="Thioredoxin" evidence="3">
    <location>
        <begin position="38"/>
        <end position="196"/>
    </location>
</feature>
<dbReference type="EMBL" id="JAAAMI010000008">
    <property type="protein sequence ID" value="NDV44541.1"/>
    <property type="molecule type" value="Genomic_DNA"/>
</dbReference>
<dbReference type="SUPFAM" id="SSF52833">
    <property type="entry name" value="Thioredoxin-like"/>
    <property type="match status" value="1"/>
</dbReference>
<feature type="chain" id="PRO_5026119648" evidence="2">
    <location>
        <begin position="28"/>
        <end position="196"/>
    </location>
</feature>
<reference evidence="4 5" key="1">
    <citation type="submission" date="2020-01" db="EMBL/GenBank/DDBJ databases">
        <title>Muricauda sediminis sp.nov. 40Bstr401.</title>
        <authorList>
            <person name="Xue Z."/>
            <person name="Zhu S."/>
            <person name="Ren N."/>
            <person name="Chen T."/>
            <person name="Chen X."/>
            <person name="Chen J."/>
            <person name="Yang J."/>
        </authorList>
    </citation>
    <scope>NUCLEOTIDE SEQUENCE [LARGE SCALE GENOMIC DNA]</scope>
    <source>
        <strain evidence="4 5">40Bstr401</strain>
    </source>
</reference>
<name>A0A6I5L4C2_9FLAO</name>
<dbReference type="InterPro" id="IPR050553">
    <property type="entry name" value="Thioredoxin_ResA/DsbE_sf"/>
</dbReference>
<dbReference type="InterPro" id="IPR000866">
    <property type="entry name" value="AhpC/TSA"/>
</dbReference>
<evidence type="ECO:0000313" key="4">
    <source>
        <dbReference type="EMBL" id="NDV44541.1"/>
    </source>
</evidence>
<dbReference type="GO" id="GO:0016209">
    <property type="term" value="F:antioxidant activity"/>
    <property type="evidence" value="ECO:0007669"/>
    <property type="project" value="InterPro"/>
</dbReference>
<feature type="region of interest" description="Disordered" evidence="1">
    <location>
        <begin position="31"/>
        <end position="54"/>
    </location>
</feature>